<dbReference type="RefSeq" id="WP_010265825.1">
    <property type="nucleotide sequence ID" value="NZ_CAEG01000017.1"/>
</dbReference>
<organism evidence="3 4">
    <name type="scientific">Alistipes timonensis JC136</name>
    <dbReference type="NCBI Taxonomy" id="1033731"/>
    <lineage>
        <taxon>Bacteria</taxon>
        <taxon>Pseudomonadati</taxon>
        <taxon>Bacteroidota</taxon>
        <taxon>Bacteroidia</taxon>
        <taxon>Bacteroidales</taxon>
        <taxon>Rikenellaceae</taxon>
        <taxon>Alistipes</taxon>
    </lineage>
</organism>
<dbReference type="EMBL" id="FNRI01000009">
    <property type="protein sequence ID" value="SEA92632.1"/>
    <property type="molecule type" value="Genomic_DNA"/>
</dbReference>
<keyword evidence="3" id="KW-0346">Stress response</keyword>
<dbReference type="PROSITE" id="PS51257">
    <property type="entry name" value="PROKAR_LIPOPROTEIN"/>
    <property type="match status" value="1"/>
</dbReference>
<dbReference type="InterPro" id="IPR053147">
    <property type="entry name" value="Hsp_HslJ-like"/>
</dbReference>
<dbReference type="Gene3D" id="2.40.128.270">
    <property type="match status" value="1"/>
</dbReference>
<gene>
    <name evidence="3" type="ORF">SAMN05444145_10971</name>
</gene>
<dbReference type="InterPro" id="IPR005184">
    <property type="entry name" value="DUF306_Meta_HslJ"/>
</dbReference>
<dbReference type="STRING" id="1033731.SAMN05444145_10971"/>
<dbReference type="AlphaFoldDB" id="A0A1H4F818"/>
<feature type="domain" description="DUF306" evidence="2">
    <location>
        <begin position="27"/>
        <end position="134"/>
    </location>
</feature>
<evidence type="ECO:0000256" key="1">
    <source>
        <dbReference type="SAM" id="SignalP"/>
    </source>
</evidence>
<dbReference type="PANTHER" id="PTHR35535:SF1">
    <property type="entry name" value="HEAT SHOCK PROTEIN HSLJ"/>
    <property type="match status" value="1"/>
</dbReference>
<dbReference type="Proteomes" id="UP000183253">
    <property type="component" value="Unassembled WGS sequence"/>
</dbReference>
<accession>A0A1H4F818</accession>
<reference evidence="3 4" key="1">
    <citation type="submission" date="2016-10" db="EMBL/GenBank/DDBJ databases">
        <authorList>
            <person name="de Groot N.N."/>
        </authorList>
    </citation>
    <scope>NUCLEOTIDE SEQUENCE [LARGE SCALE GENOMIC DNA]</scope>
    <source>
        <strain evidence="3 4">DSM 25383</strain>
    </source>
</reference>
<proteinExistence type="predicted"/>
<keyword evidence="4" id="KW-1185">Reference proteome</keyword>
<evidence type="ECO:0000313" key="4">
    <source>
        <dbReference type="Proteomes" id="UP000183253"/>
    </source>
</evidence>
<evidence type="ECO:0000313" key="3">
    <source>
        <dbReference type="EMBL" id="SEA92632.1"/>
    </source>
</evidence>
<dbReference type="PANTHER" id="PTHR35535">
    <property type="entry name" value="HEAT SHOCK PROTEIN HSLJ"/>
    <property type="match status" value="1"/>
</dbReference>
<evidence type="ECO:0000259" key="2">
    <source>
        <dbReference type="Pfam" id="PF03724"/>
    </source>
</evidence>
<feature type="chain" id="PRO_5010216411" evidence="1">
    <location>
        <begin position="20"/>
        <end position="143"/>
    </location>
</feature>
<keyword evidence="1" id="KW-0732">Signal</keyword>
<protein>
    <submittedName>
        <fullName evidence="3">Heat shock protein HslJ</fullName>
    </submittedName>
</protein>
<dbReference type="InterPro" id="IPR038670">
    <property type="entry name" value="HslJ-like_sf"/>
</dbReference>
<name>A0A1H4F818_9BACT</name>
<dbReference type="OrthoDB" id="880459at2"/>
<sequence>MMKKIFAAAVLLGAMTACGGSQQKALPLEGTQWKLAKMEAIPEKAVTAEDDFFTLEFNAADTMVAGRTNCNRFFGKYELKGRELSFENLGMTRMACPDMQYEDAFVKMLDEVDSYEIKGSELKFYDDKKVIAEFRAVPAPAKK</sequence>
<dbReference type="Pfam" id="PF03724">
    <property type="entry name" value="META"/>
    <property type="match status" value="1"/>
</dbReference>
<feature type="signal peptide" evidence="1">
    <location>
        <begin position="1"/>
        <end position="19"/>
    </location>
</feature>